<dbReference type="Proteomes" id="UP001064106">
    <property type="component" value="Unassembled WGS sequence"/>
</dbReference>
<gene>
    <name evidence="5" type="ORF">MA04_01393</name>
</gene>
<accession>A0ABT2QX65</accession>
<evidence type="ECO:0000259" key="4">
    <source>
        <dbReference type="PROSITE" id="PS01124"/>
    </source>
</evidence>
<dbReference type="InterPro" id="IPR009057">
    <property type="entry name" value="Homeodomain-like_sf"/>
</dbReference>
<proteinExistence type="predicted"/>
<dbReference type="SMART" id="SM00342">
    <property type="entry name" value="HTH_ARAC"/>
    <property type="match status" value="1"/>
</dbReference>
<evidence type="ECO:0000256" key="3">
    <source>
        <dbReference type="ARBA" id="ARBA00023163"/>
    </source>
</evidence>
<dbReference type="Gene3D" id="1.10.10.60">
    <property type="entry name" value="Homeodomain-like"/>
    <property type="match status" value="1"/>
</dbReference>
<evidence type="ECO:0000313" key="5">
    <source>
        <dbReference type="EMBL" id="MCU5782093.1"/>
    </source>
</evidence>
<dbReference type="EMBL" id="ARXS01000006">
    <property type="protein sequence ID" value="MCU5782093.1"/>
    <property type="molecule type" value="Genomic_DNA"/>
</dbReference>
<dbReference type="InterPro" id="IPR050204">
    <property type="entry name" value="AraC_XylS_family_regulators"/>
</dbReference>
<reference evidence="5" key="1">
    <citation type="submission" date="2012-09" db="EMBL/GenBank/DDBJ databases">
        <title>Genome Sequence of alkane-degrading Bacterium Alcanivorax balearicus MACL04.</title>
        <authorList>
            <person name="Lai Q."/>
            <person name="Shao Z."/>
        </authorList>
    </citation>
    <scope>NUCLEOTIDE SEQUENCE</scope>
    <source>
        <strain evidence="5">MACL04</strain>
    </source>
</reference>
<feature type="domain" description="HTH araC/xylS-type" evidence="4">
    <location>
        <begin position="212"/>
        <end position="312"/>
    </location>
</feature>
<protein>
    <submittedName>
        <fullName evidence="5">AraC family transcriptional regulator</fullName>
    </submittedName>
</protein>
<dbReference type="InterPro" id="IPR018060">
    <property type="entry name" value="HTH_AraC"/>
</dbReference>
<sequence>MFLSLSTDTLRPRDAYDFWRETVFYDFEADTPTPLQRDGFQARAAALIAPRGDVYWYQSDPVSGRRRQNHCRREERGLVNLGLVLAGERCHEQDGDRALRSGPGELLFYDPAHPSRVAWGPHQGLHLSLDRDAVCQALGGDPPPPSELIQTLHHSSLFPFLHDQLRLLARHGATLDIKHQSLILDQIIDLALATLNTIGRRPEKERPALLFALARQLIHRHLGDPDLDASTLAQRLSCSRATLYRAFAAQDLSVAGYLREARLRRVRRLLRGAPAHQTIADIAARCGFVDSTSFSRLFRRRFGVRPRDLRQRHRLR</sequence>
<comment type="caution">
    <text evidence="5">The sequence shown here is derived from an EMBL/GenBank/DDBJ whole genome shotgun (WGS) entry which is preliminary data.</text>
</comment>
<dbReference type="PANTHER" id="PTHR46796:SF6">
    <property type="entry name" value="ARAC SUBFAMILY"/>
    <property type="match status" value="1"/>
</dbReference>
<dbReference type="Pfam" id="PF14525">
    <property type="entry name" value="AraC_binding_2"/>
    <property type="match status" value="1"/>
</dbReference>
<name>A0ABT2QX65_9GAMM</name>
<dbReference type="SUPFAM" id="SSF46689">
    <property type="entry name" value="Homeodomain-like"/>
    <property type="match status" value="1"/>
</dbReference>
<evidence type="ECO:0000256" key="1">
    <source>
        <dbReference type="ARBA" id="ARBA00023015"/>
    </source>
</evidence>
<keyword evidence="2" id="KW-0238">DNA-binding</keyword>
<dbReference type="PRINTS" id="PR00032">
    <property type="entry name" value="HTHARAC"/>
</dbReference>
<organism evidence="5 6">
    <name type="scientific">Alloalcanivorax balearicus MACL04</name>
    <dbReference type="NCBI Taxonomy" id="1177182"/>
    <lineage>
        <taxon>Bacteria</taxon>
        <taxon>Pseudomonadati</taxon>
        <taxon>Pseudomonadota</taxon>
        <taxon>Gammaproteobacteria</taxon>
        <taxon>Oceanospirillales</taxon>
        <taxon>Alcanivoracaceae</taxon>
        <taxon>Alloalcanivorax</taxon>
    </lineage>
</organism>
<evidence type="ECO:0000313" key="6">
    <source>
        <dbReference type="Proteomes" id="UP001064106"/>
    </source>
</evidence>
<dbReference type="PROSITE" id="PS01124">
    <property type="entry name" value="HTH_ARAC_FAMILY_2"/>
    <property type="match status" value="1"/>
</dbReference>
<dbReference type="PANTHER" id="PTHR46796">
    <property type="entry name" value="HTH-TYPE TRANSCRIPTIONAL ACTIVATOR RHAS-RELATED"/>
    <property type="match status" value="1"/>
</dbReference>
<dbReference type="InterPro" id="IPR035418">
    <property type="entry name" value="AraC-bd_2"/>
</dbReference>
<dbReference type="InterPro" id="IPR020449">
    <property type="entry name" value="Tscrpt_reg_AraC-type_HTH"/>
</dbReference>
<keyword evidence="6" id="KW-1185">Reference proteome</keyword>
<keyword evidence="3" id="KW-0804">Transcription</keyword>
<evidence type="ECO:0000256" key="2">
    <source>
        <dbReference type="ARBA" id="ARBA00023125"/>
    </source>
</evidence>
<dbReference type="Pfam" id="PF12833">
    <property type="entry name" value="HTH_18"/>
    <property type="match status" value="1"/>
</dbReference>
<keyword evidence="1" id="KW-0805">Transcription regulation</keyword>